<evidence type="ECO:0000313" key="4">
    <source>
        <dbReference type="Proteomes" id="UP000176187"/>
    </source>
</evidence>
<dbReference type="EMBL" id="MFUY01000002">
    <property type="protein sequence ID" value="OGI86575.1"/>
    <property type="molecule type" value="Genomic_DNA"/>
</dbReference>
<feature type="transmembrane region" description="Helical" evidence="1">
    <location>
        <begin position="179"/>
        <end position="201"/>
    </location>
</feature>
<feature type="domain" description="VTT" evidence="2">
    <location>
        <begin position="79"/>
        <end position="199"/>
    </location>
</feature>
<dbReference type="STRING" id="1801774.A3A05_01205"/>
<protein>
    <recommendedName>
        <fullName evidence="2">VTT domain-containing protein</fullName>
    </recommendedName>
</protein>
<dbReference type="InterPro" id="IPR032816">
    <property type="entry name" value="VTT_dom"/>
</dbReference>
<dbReference type="GO" id="GO:0005886">
    <property type="term" value="C:plasma membrane"/>
    <property type="evidence" value="ECO:0007669"/>
    <property type="project" value="TreeGrafter"/>
</dbReference>
<accession>A0A1F6WXW6</accession>
<reference evidence="3 4" key="1">
    <citation type="journal article" date="2016" name="Nat. Commun.">
        <title>Thousands of microbial genomes shed light on interconnected biogeochemical processes in an aquifer system.</title>
        <authorList>
            <person name="Anantharaman K."/>
            <person name="Brown C.T."/>
            <person name="Hug L.A."/>
            <person name="Sharon I."/>
            <person name="Castelle C.J."/>
            <person name="Probst A.J."/>
            <person name="Thomas B.C."/>
            <person name="Singh A."/>
            <person name="Wilkins M.J."/>
            <person name="Karaoz U."/>
            <person name="Brodie E.L."/>
            <person name="Williams K.H."/>
            <person name="Hubbard S.S."/>
            <person name="Banfield J.F."/>
        </authorList>
    </citation>
    <scope>NUCLEOTIDE SEQUENCE [LARGE SCALE GENOMIC DNA]</scope>
</reference>
<proteinExistence type="predicted"/>
<dbReference type="AlphaFoldDB" id="A0A1F6WXW6"/>
<dbReference type="Proteomes" id="UP000176187">
    <property type="component" value="Unassembled WGS sequence"/>
</dbReference>
<keyword evidence="1" id="KW-0812">Transmembrane</keyword>
<comment type="caution">
    <text evidence="3">The sequence shown here is derived from an EMBL/GenBank/DDBJ whole genome shotgun (WGS) entry which is preliminary data.</text>
</comment>
<name>A0A1F6WXW6_9BACT</name>
<feature type="transmembrane region" description="Helical" evidence="1">
    <location>
        <begin position="98"/>
        <end position="119"/>
    </location>
</feature>
<keyword evidence="1" id="KW-1133">Transmembrane helix</keyword>
<evidence type="ECO:0000256" key="1">
    <source>
        <dbReference type="SAM" id="Phobius"/>
    </source>
</evidence>
<feature type="transmembrane region" description="Helical" evidence="1">
    <location>
        <begin position="14"/>
        <end position="35"/>
    </location>
</feature>
<dbReference type="PANTHER" id="PTHR42709:SF2">
    <property type="entry name" value="INNER MEMBRANE PROTEIN YOHD"/>
    <property type="match status" value="1"/>
</dbReference>
<dbReference type="InterPro" id="IPR051311">
    <property type="entry name" value="DedA_domain"/>
</dbReference>
<sequence>MLPRQLLPPENKRIFLYLALPLIVLALYFGIIYLFRYLGFPSPEEIIAFTQRYYETYGYSVVLVGAIAEGALLINWYLPGSIVVALGVIFAKQAGLNVFLMLGLVILGFFLTALLNYALGRFGWYHVFLKLGLQMPLEKMQSKVADKGLKILFTTYVHPNFGALAATAAGILRLPFFKFFLYSLISITIWNSLWTILFYYFGSFLVHYVNLLVIAGGIFVYFVLMKSFKESKVNIP</sequence>
<feature type="transmembrane region" description="Helical" evidence="1">
    <location>
        <begin position="207"/>
        <end position="224"/>
    </location>
</feature>
<keyword evidence="1" id="KW-0472">Membrane</keyword>
<dbReference type="Pfam" id="PF09335">
    <property type="entry name" value="VTT_dom"/>
    <property type="match status" value="1"/>
</dbReference>
<organism evidence="3 4">
    <name type="scientific">Candidatus Nomurabacteria bacterium RIFCSPLOWO2_01_FULL_41_12</name>
    <dbReference type="NCBI Taxonomy" id="1801774"/>
    <lineage>
        <taxon>Bacteria</taxon>
        <taxon>Candidatus Nomuraibacteriota</taxon>
    </lineage>
</organism>
<gene>
    <name evidence="3" type="ORF">A3A05_01205</name>
</gene>
<dbReference type="PANTHER" id="PTHR42709">
    <property type="entry name" value="ALKALINE PHOSPHATASE LIKE PROTEIN"/>
    <property type="match status" value="1"/>
</dbReference>
<evidence type="ECO:0000259" key="2">
    <source>
        <dbReference type="Pfam" id="PF09335"/>
    </source>
</evidence>
<evidence type="ECO:0000313" key="3">
    <source>
        <dbReference type="EMBL" id="OGI86575.1"/>
    </source>
</evidence>